<name>A0A1K0G6N0_9BASI</name>
<reference evidence="2" key="1">
    <citation type="submission" date="2016-04" db="EMBL/GenBank/DDBJ databases">
        <authorList>
            <person name="Guldener U."/>
            <person name="Guldener U."/>
        </authorList>
    </citation>
    <scope>NUCLEOTIDE SEQUENCE [LARGE SCALE GENOMIC DNA]</scope>
    <source>
        <strain evidence="2">UB2112</strain>
    </source>
</reference>
<dbReference type="OrthoDB" id="3344688at2759"/>
<dbReference type="EMBL" id="LT558125">
    <property type="protein sequence ID" value="SAM83164.1"/>
    <property type="molecule type" value="Genomic_DNA"/>
</dbReference>
<accession>A0A1K0G6N0</accession>
<sequence length="220" mass="24557">MSDRQMLTGWADSNWAGLRDCHCSTSGYVFVVDDFICSWSSHLQLTVVNSSVEVEYVTLAAAAREMLWTSMFLHELDQSLPKMSVIHVTVGTTAVHSCNRDLVLNPTIPILYGNSSGAHTITNDLQHFKRSKHIGIAHFFLQDKVADGHLMITPIQSSENLADILTKPFMAPTLVHLWQLFGLMASKEYSGLRGGAEDDDPAQLQEIRQNDSNRDRVDLI</sequence>
<dbReference type="PANTHER" id="PTHR11439">
    <property type="entry name" value="GAG-POL-RELATED RETROTRANSPOSON"/>
    <property type="match status" value="1"/>
</dbReference>
<dbReference type="AlphaFoldDB" id="A0A1K0G6N0"/>
<organism evidence="1 2">
    <name type="scientific">Ustilago bromivora</name>
    <dbReference type="NCBI Taxonomy" id="307758"/>
    <lineage>
        <taxon>Eukaryota</taxon>
        <taxon>Fungi</taxon>
        <taxon>Dikarya</taxon>
        <taxon>Basidiomycota</taxon>
        <taxon>Ustilaginomycotina</taxon>
        <taxon>Ustilaginomycetes</taxon>
        <taxon>Ustilaginales</taxon>
        <taxon>Ustilaginaceae</taxon>
        <taxon>Ustilago</taxon>
    </lineage>
</organism>
<evidence type="ECO:0000313" key="2">
    <source>
        <dbReference type="Proteomes" id="UP000179920"/>
    </source>
</evidence>
<protein>
    <submittedName>
        <fullName evidence="1">Uncharacterized protein</fullName>
    </submittedName>
</protein>
<gene>
    <name evidence="1" type="ORF">UBRO_20743</name>
</gene>
<dbReference type="CDD" id="cd09272">
    <property type="entry name" value="RNase_HI_RT_Ty1"/>
    <property type="match status" value="1"/>
</dbReference>
<proteinExistence type="predicted"/>
<evidence type="ECO:0000313" key="1">
    <source>
        <dbReference type="EMBL" id="SAM83164.1"/>
    </source>
</evidence>
<dbReference type="PANTHER" id="PTHR11439:SF483">
    <property type="entry name" value="PEPTIDE SYNTHASE GLIP-LIKE, PUTATIVE (AFU_ORTHOLOGUE AFUA_3G12920)-RELATED"/>
    <property type="match status" value="1"/>
</dbReference>
<dbReference type="Proteomes" id="UP000179920">
    <property type="component" value="Chromosome IX"/>
</dbReference>